<evidence type="ECO:0000256" key="1">
    <source>
        <dbReference type="SAM" id="MobiDB-lite"/>
    </source>
</evidence>
<name>A0AAR5PKE3_DENPD</name>
<sequence>MSQSPDQKVIKLRRLTRPNELVDSQLINRNLEPLRQNNKKQIAQRVYYQKRGEHLSPLIRNQKDPVHLRLGSKHVQFKRLVPLGTNTASLLPKMKNTRLFFRNNNSKQPNNNGGTKVGNTPGQFRKNKFNRMYSAQARLERIRQNNRIKNSPIKLRRLNTQLPPATDLTVHVKNTNFVPPDRAIQYENGVQKFKMILDPVIQQEIAEVQRSSSGSTDIILPTTRITPEVTDLPITTRFSLL</sequence>
<organism evidence="2 3">
    <name type="scientific">Dendroctonus ponderosae</name>
    <name type="common">Mountain pine beetle</name>
    <dbReference type="NCBI Taxonomy" id="77166"/>
    <lineage>
        <taxon>Eukaryota</taxon>
        <taxon>Metazoa</taxon>
        <taxon>Ecdysozoa</taxon>
        <taxon>Arthropoda</taxon>
        <taxon>Hexapoda</taxon>
        <taxon>Insecta</taxon>
        <taxon>Pterygota</taxon>
        <taxon>Neoptera</taxon>
        <taxon>Endopterygota</taxon>
        <taxon>Coleoptera</taxon>
        <taxon>Polyphaga</taxon>
        <taxon>Cucujiformia</taxon>
        <taxon>Curculionidae</taxon>
        <taxon>Scolytinae</taxon>
        <taxon>Dendroctonus</taxon>
    </lineage>
</organism>
<evidence type="ECO:0000313" key="3">
    <source>
        <dbReference type="Proteomes" id="UP000019118"/>
    </source>
</evidence>
<reference evidence="3" key="1">
    <citation type="journal article" date="2013" name="Genome Biol.">
        <title>Draft genome of the mountain pine beetle, Dendroctonus ponderosae Hopkins, a major forest pest.</title>
        <authorList>
            <person name="Keeling C.I."/>
            <person name="Yuen M.M."/>
            <person name="Liao N.Y."/>
            <person name="Docking T.R."/>
            <person name="Chan S.K."/>
            <person name="Taylor G.A."/>
            <person name="Palmquist D.L."/>
            <person name="Jackman S.D."/>
            <person name="Nguyen A."/>
            <person name="Li M."/>
            <person name="Henderson H."/>
            <person name="Janes J.K."/>
            <person name="Zhao Y."/>
            <person name="Pandoh P."/>
            <person name="Moore R."/>
            <person name="Sperling F.A."/>
            <person name="Huber D.P."/>
            <person name="Birol I."/>
            <person name="Jones S.J."/>
            <person name="Bohlmann J."/>
        </authorList>
    </citation>
    <scope>NUCLEOTIDE SEQUENCE</scope>
</reference>
<dbReference type="EnsemblMetazoa" id="XM_019905949.1">
    <property type="protein sequence ID" value="XP_019761508.1"/>
    <property type="gene ID" value="LOC109538629"/>
</dbReference>
<accession>A0AAR5PKE3</accession>
<dbReference type="RefSeq" id="XP_019761508.1">
    <property type="nucleotide sequence ID" value="XM_019905949.2"/>
</dbReference>
<evidence type="ECO:0000313" key="2">
    <source>
        <dbReference type="EnsemblMetazoa" id="XP_019761508.1"/>
    </source>
</evidence>
<reference evidence="2" key="2">
    <citation type="submission" date="2024-08" db="UniProtKB">
        <authorList>
            <consortium name="EnsemblMetazoa"/>
        </authorList>
    </citation>
    <scope>IDENTIFICATION</scope>
</reference>
<dbReference type="GeneID" id="109538629"/>
<feature type="compositionally biased region" description="Polar residues" evidence="1">
    <location>
        <begin position="113"/>
        <end position="122"/>
    </location>
</feature>
<dbReference type="Proteomes" id="UP000019118">
    <property type="component" value="Unassembled WGS sequence"/>
</dbReference>
<keyword evidence="3" id="KW-1185">Reference proteome</keyword>
<proteinExistence type="predicted"/>
<feature type="region of interest" description="Disordered" evidence="1">
    <location>
        <begin position="102"/>
        <end position="125"/>
    </location>
</feature>
<protein>
    <submittedName>
        <fullName evidence="2">Uncharacterized protein</fullName>
    </submittedName>
</protein>
<feature type="compositionally biased region" description="Low complexity" evidence="1">
    <location>
        <begin position="103"/>
        <end position="112"/>
    </location>
</feature>
<dbReference type="AlphaFoldDB" id="A0AAR5PKE3"/>
<dbReference type="KEGG" id="dpa:109538629"/>